<dbReference type="EMBL" id="JBJXBP010000006">
    <property type="protein sequence ID" value="KAL3824147.1"/>
    <property type="molecule type" value="Genomic_DNA"/>
</dbReference>
<dbReference type="AlphaFoldDB" id="A0ABD3SHV3"/>
<sequence length="109" mass="12380">MKTRVPCCYLFSVKFCVKSKNCQKEEEIMMSAFIEPTKLATKLYVVCETLYMCYCLNPYFHFVDCNAFMAMETIIKQHNLDIDTLMSSCLPLAAETQTGDSTSSQLAGK</sequence>
<organism evidence="1 2">
    <name type="scientific">Penstemon smallii</name>
    <dbReference type="NCBI Taxonomy" id="265156"/>
    <lineage>
        <taxon>Eukaryota</taxon>
        <taxon>Viridiplantae</taxon>
        <taxon>Streptophyta</taxon>
        <taxon>Embryophyta</taxon>
        <taxon>Tracheophyta</taxon>
        <taxon>Spermatophyta</taxon>
        <taxon>Magnoliopsida</taxon>
        <taxon>eudicotyledons</taxon>
        <taxon>Gunneridae</taxon>
        <taxon>Pentapetalae</taxon>
        <taxon>asterids</taxon>
        <taxon>lamiids</taxon>
        <taxon>Lamiales</taxon>
        <taxon>Plantaginaceae</taxon>
        <taxon>Cheloneae</taxon>
        <taxon>Penstemon</taxon>
    </lineage>
</organism>
<comment type="caution">
    <text evidence="1">The sequence shown here is derived from an EMBL/GenBank/DDBJ whole genome shotgun (WGS) entry which is preliminary data.</text>
</comment>
<accession>A0ABD3SHV3</accession>
<evidence type="ECO:0000313" key="1">
    <source>
        <dbReference type="EMBL" id="KAL3824147.1"/>
    </source>
</evidence>
<protein>
    <submittedName>
        <fullName evidence="1">Uncharacterized protein</fullName>
    </submittedName>
</protein>
<reference evidence="1 2" key="1">
    <citation type="submission" date="2024-12" db="EMBL/GenBank/DDBJ databases">
        <title>The unique morphological basis and parallel evolutionary history of personate flowers in Penstemon.</title>
        <authorList>
            <person name="Depatie T.H."/>
            <person name="Wessinger C.A."/>
        </authorList>
    </citation>
    <scope>NUCLEOTIDE SEQUENCE [LARGE SCALE GENOMIC DNA]</scope>
    <source>
        <strain evidence="1">WTNN_2</strain>
        <tissue evidence="1">Leaf</tissue>
    </source>
</reference>
<dbReference type="Proteomes" id="UP001634393">
    <property type="component" value="Unassembled WGS sequence"/>
</dbReference>
<name>A0ABD3SHV3_9LAMI</name>
<proteinExistence type="predicted"/>
<gene>
    <name evidence="1" type="ORF">ACJIZ3_020176</name>
</gene>
<keyword evidence="2" id="KW-1185">Reference proteome</keyword>
<evidence type="ECO:0000313" key="2">
    <source>
        <dbReference type="Proteomes" id="UP001634393"/>
    </source>
</evidence>